<sequence length="344" mass="38663">LYMTFMMRTTGLVLAALVILAGTAISGKPEVNGLVQGQYEDQVGEHSRFLLRTARIGISGDLTDEVSAMVQIDAALDPIILDALIKYDLSRYALFTAGQFKIPFGFETSITRFELEAIERSLVVSHLMNNGMSAPYLRDLGLMVTGKYMAFTYDVAVVNGTGYDYTDSTGSANRLLRLGADNNDSKDIVARVGVGVPMLAGLGFSVYQGKWADHPNRDAWGLYFQVDTGRVIFQYEYIRGKGRLLEVEPQGDDGLLVQEEWQSDKFSGYYLVLGYRIRPYIEPVVKLDKLDPDWDQSDDKLTDMHYGLNFNLERKARLQVFYREGKMGDSYRNHGWLAQVSAKF</sequence>
<dbReference type="Pfam" id="PF07396">
    <property type="entry name" value="Porin_O_P"/>
    <property type="match status" value="1"/>
</dbReference>
<dbReference type="EMBL" id="JBHPEI010000147">
    <property type="protein sequence ID" value="MFC1800400.1"/>
    <property type="molecule type" value="Genomic_DNA"/>
</dbReference>
<dbReference type="Proteomes" id="UP001594288">
    <property type="component" value="Unassembled WGS sequence"/>
</dbReference>
<dbReference type="SUPFAM" id="SSF56935">
    <property type="entry name" value="Porins"/>
    <property type="match status" value="1"/>
</dbReference>
<organism evidence="1 2">
    <name type="scientific">Eiseniibacteriota bacterium</name>
    <dbReference type="NCBI Taxonomy" id="2212470"/>
    <lineage>
        <taxon>Bacteria</taxon>
        <taxon>Candidatus Eiseniibacteriota</taxon>
    </lineage>
</organism>
<feature type="non-terminal residue" evidence="1">
    <location>
        <position position="1"/>
    </location>
</feature>
<name>A0ABV6YQQ0_UNCEI</name>
<gene>
    <name evidence="1" type="ORF">ACFL2Z_05810</name>
</gene>
<protein>
    <submittedName>
        <fullName evidence="1">Porin</fullName>
    </submittedName>
</protein>
<reference evidence="1 2" key="1">
    <citation type="submission" date="2024-09" db="EMBL/GenBank/DDBJ databases">
        <authorList>
            <person name="D'Angelo T."/>
        </authorList>
    </citation>
    <scope>NUCLEOTIDE SEQUENCE [LARGE SCALE GENOMIC DNA]</scope>
    <source>
        <strain evidence="1">SAG AM-311-F02</strain>
    </source>
</reference>
<keyword evidence="2" id="KW-1185">Reference proteome</keyword>
<proteinExistence type="predicted"/>
<evidence type="ECO:0000313" key="1">
    <source>
        <dbReference type="EMBL" id="MFC1800400.1"/>
    </source>
</evidence>
<comment type="caution">
    <text evidence="1">The sequence shown here is derived from an EMBL/GenBank/DDBJ whole genome shotgun (WGS) entry which is preliminary data.</text>
</comment>
<dbReference type="InterPro" id="IPR010870">
    <property type="entry name" value="Porin_O/P"/>
</dbReference>
<accession>A0ABV6YQQ0</accession>
<dbReference type="Gene3D" id="2.40.160.10">
    <property type="entry name" value="Porin"/>
    <property type="match status" value="1"/>
</dbReference>
<dbReference type="InterPro" id="IPR023614">
    <property type="entry name" value="Porin_dom_sf"/>
</dbReference>
<evidence type="ECO:0000313" key="2">
    <source>
        <dbReference type="Proteomes" id="UP001594288"/>
    </source>
</evidence>